<organism evidence="1 2">
    <name type="scientific">Bacillus phage QCM11</name>
    <dbReference type="NCBI Taxonomy" id="1909400"/>
    <lineage>
        <taxon>Viruses</taxon>
        <taxon>Duplodnaviria</taxon>
        <taxon>Heunggongvirae</taxon>
        <taxon>Uroviricota</taxon>
        <taxon>Caudoviricetes</taxon>
        <taxon>Salasmaviridae</taxon>
        <taxon>Northropvirinae</taxon>
        <taxon>Claudivirus</taxon>
        <taxon>Claudivirus QCM11</taxon>
    </lineage>
</organism>
<dbReference type="EMBL" id="KX961631">
    <property type="protein sequence ID" value="AOZ62230.1"/>
    <property type="molecule type" value="Genomic_DNA"/>
</dbReference>
<sequence>MNYKGLNELQPDLEILIKMLMKNCGFTREQSIECLLVSIEVILTRR</sequence>
<proteinExistence type="predicted"/>
<dbReference type="Proteomes" id="UP000223352">
    <property type="component" value="Segment"/>
</dbReference>
<evidence type="ECO:0000313" key="2">
    <source>
        <dbReference type="Proteomes" id="UP000223352"/>
    </source>
</evidence>
<accession>A0A1I9S6N6</accession>
<keyword evidence="2" id="KW-1185">Reference proteome</keyword>
<gene>
    <name evidence="1" type="ORF">QCM11_21</name>
</gene>
<evidence type="ECO:0000313" key="1">
    <source>
        <dbReference type="EMBL" id="AOZ62230.1"/>
    </source>
</evidence>
<name>A0A1I9S6N6_9CAUD</name>
<reference evidence="1 2" key="1">
    <citation type="submission" date="2016-10" db="EMBL/GenBank/DDBJ databases">
        <title>Predicting Genome Terminus Sequences of Bacillus cereus-group Bacteriophage using Next Generation Sequencing data.</title>
        <authorList>
            <person name="Chung C.-H."/>
            <person name="Walter M.H."/>
            <person name="Yang L."/>
            <person name="Chen S.-C."/>
            <person name="Winston V."/>
            <person name="Thomas M.A."/>
        </authorList>
    </citation>
    <scope>NUCLEOTIDE SEQUENCE [LARGE SCALE GENOMIC DNA]</scope>
</reference>
<protein>
    <submittedName>
        <fullName evidence="1">Uncharacterized protein</fullName>
    </submittedName>
</protein>